<name>A0A0V0Z5A8_9BILA</name>
<dbReference type="AlphaFoldDB" id="A0A0V0Z5A8"/>
<comment type="caution">
    <text evidence="1">The sequence shown here is derived from an EMBL/GenBank/DDBJ whole genome shotgun (WGS) entry which is preliminary data.</text>
</comment>
<organism evidence="1 2">
    <name type="scientific">Trichinella patagoniensis</name>
    <dbReference type="NCBI Taxonomy" id="990121"/>
    <lineage>
        <taxon>Eukaryota</taxon>
        <taxon>Metazoa</taxon>
        <taxon>Ecdysozoa</taxon>
        <taxon>Nematoda</taxon>
        <taxon>Enoplea</taxon>
        <taxon>Dorylaimia</taxon>
        <taxon>Trichinellida</taxon>
        <taxon>Trichinellidae</taxon>
        <taxon>Trichinella</taxon>
    </lineage>
</organism>
<protein>
    <submittedName>
        <fullName evidence="1">Uncharacterized protein</fullName>
    </submittedName>
</protein>
<reference evidence="1 2" key="1">
    <citation type="submission" date="2015-01" db="EMBL/GenBank/DDBJ databases">
        <title>Evolution of Trichinella species and genotypes.</title>
        <authorList>
            <person name="Korhonen P.K."/>
            <person name="Edoardo P."/>
            <person name="Giuseppe L.R."/>
            <person name="Gasser R.B."/>
        </authorList>
    </citation>
    <scope>NUCLEOTIDE SEQUENCE [LARGE SCALE GENOMIC DNA]</scope>
    <source>
        <strain evidence="1">ISS2496</strain>
    </source>
</reference>
<keyword evidence="2" id="KW-1185">Reference proteome</keyword>
<sequence>MSMKLSHNFRINGYLKIITSEAPLIEEITFQNFEDLRCCT</sequence>
<dbReference type="Proteomes" id="UP000054783">
    <property type="component" value="Unassembled WGS sequence"/>
</dbReference>
<evidence type="ECO:0000313" key="2">
    <source>
        <dbReference type="Proteomes" id="UP000054783"/>
    </source>
</evidence>
<accession>A0A0V0Z5A8</accession>
<dbReference type="EMBL" id="JYDQ01000418">
    <property type="protein sequence ID" value="KRY07684.1"/>
    <property type="molecule type" value="Genomic_DNA"/>
</dbReference>
<evidence type="ECO:0000313" key="1">
    <source>
        <dbReference type="EMBL" id="KRY07684.1"/>
    </source>
</evidence>
<proteinExistence type="predicted"/>
<gene>
    <name evidence="1" type="ORF">T12_12889</name>
</gene>